<dbReference type="PANTHER" id="PTHR13799">
    <property type="entry name" value="NGG1 INTERACTING FACTOR 3"/>
    <property type="match status" value="1"/>
</dbReference>
<comment type="similarity">
    <text evidence="1">Belongs to the GTP cyclohydrolase I type 2/NIF3 family.</text>
</comment>
<protein>
    <recommendedName>
        <fullName evidence="3">GTP cyclohydrolase 1 type 2 homolog</fullName>
    </recommendedName>
</protein>
<dbReference type="AlphaFoldDB" id="A0A1J0KV43"/>
<keyword evidence="4 5" id="KW-0479">Metal-binding</keyword>
<feature type="binding site" evidence="5">
    <location>
        <position position="101"/>
    </location>
    <ligand>
        <name>a divalent metal cation</name>
        <dbReference type="ChEBI" id="CHEBI:60240"/>
        <label>1</label>
    </ligand>
</feature>
<dbReference type="InterPro" id="IPR002678">
    <property type="entry name" value="DUF34/NIF3"/>
</dbReference>
<evidence type="ECO:0000256" key="2">
    <source>
        <dbReference type="ARBA" id="ARBA00011643"/>
    </source>
</evidence>
<name>A0A1J0KV43_9GAMM</name>
<evidence type="ECO:0000256" key="5">
    <source>
        <dbReference type="PIRSR" id="PIRSR602678-1"/>
    </source>
</evidence>
<dbReference type="InterPro" id="IPR036069">
    <property type="entry name" value="DUF34/NIF3_sf"/>
</dbReference>
<evidence type="ECO:0000313" key="7">
    <source>
        <dbReference type="Proteomes" id="UP000182521"/>
    </source>
</evidence>
<keyword evidence="7" id="KW-1185">Reference proteome</keyword>
<dbReference type="KEGG" id="frc:KX01_1510"/>
<feature type="binding site" evidence="5">
    <location>
        <position position="216"/>
    </location>
    <ligand>
        <name>a divalent metal cation</name>
        <dbReference type="ChEBI" id="CHEBI:60240"/>
        <label>1</label>
    </ligand>
</feature>
<comment type="subunit">
    <text evidence="2">Homohexamer.</text>
</comment>
<evidence type="ECO:0000313" key="6">
    <source>
        <dbReference type="EMBL" id="APC97688.1"/>
    </source>
</evidence>
<proteinExistence type="inferred from homology"/>
<dbReference type="PANTHER" id="PTHR13799:SF14">
    <property type="entry name" value="GTP CYCLOHYDROLASE 1 TYPE 2 HOMOLOG"/>
    <property type="match status" value="1"/>
</dbReference>
<dbReference type="EMBL" id="CP009654">
    <property type="protein sequence ID" value="APC97688.1"/>
    <property type="molecule type" value="Genomic_DNA"/>
</dbReference>
<dbReference type="GO" id="GO:0046872">
    <property type="term" value="F:metal ion binding"/>
    <property type="evidence" value="ECO:0007669"/>
    <property type="project" value="UniProtKB-KW"/>
</dbReference>
<evidence type="ECO:0000256" key="3">
    <source>
        <dbReference type="ARBA" id="ARBA00022112"/>
    </source>
</evidence>
<dbReference type="OrthoDB" id="9800881at2"/>
<evidence type="ECO:0000256" key="1">
    <source>
        <dbReference type="ARBA" id="ARBA00006964"/>
    </source>
</evidence>
<feature type="binding site" evidence="5">
    <location>
        <position position="63"/>
    </location>
    <ligand>
        <name>a divalent metal cation</name>
        <dbReference type="ChEBI" id="CHEBI:60240"/>
        <label>1</label>
    </ligand>
</feature>
<sequence length="248" mass="27598">MNFRELESFLNKYLEIDLFKDYCPNGLQVQGNRDIKKIVTGVTACEALIDKAIKNNADAIIVHHGYFWKGESYPIIGMKYNRISKLINNGIHLFAYHLPLDGHKEVGNNILIAKKLGLENIEFFSTGNSPDISVIGDCNLNIEELEKLISNKLNRTPTIIKVNSKSNKIAICTGGAQDFIEYAYEAGADTFISGEISERTTHSARELGINYIAAGHHATEKEGVRALGNLLAQKFNLENIFIDIDNPA</sequence>
<dbReference type="STRING" id="1542390.KX01_1510"/>
<accession>A0A1J0KV43</accession>
<reference evidence="7" key="1">
    <citation type="submission" date="2014-10" db="EMBL/GenBank/DDBJ databases">
        <authorList>
            <person name="Kuske C.R."/>
            <person name="Challacombe J.F."/>
            <person name="Daligault H.E."/>
            <person name="Davenport K.W."/>
            <person name="Johnson S.L."/>
            <person name="Siddaramappa S."/>
            <person name="Petersen J.M."/>
        </authorList>
    </citation>
    <scope>NUCLEOTIDE SEQUENCE [LARGE SCALE GENOMIC DNA]</scope>
    <source>
        <strain evidence="7">CA97-1460</strain>
    </source>
</reference>
<dbReference type="Pfam" id="PF01784">
    <property type="entry name" value="DUF34_NIF3"/>
    <property type="match status" value="1"/>
</dbReference>
<dbReference type="RefSeq" id="WP_071664393.1">
    <property type="nucleotide sequence ID" value="NZ_CP009654.1"/>
</dbReference>
<feature type="binding site" evidence="5">
    <location>
        <position position="220"/>
    </location>
    <ligand>
        <name>a divalent metal cation</name>
        <dbReference type="ChEBI" id="CHEBI:60240"/>
        <label>1</label>
    </ligand>
</feature>
<dbReference type="GO" id="GO:0005737">
    <property type="term" value="C:cytoplasm"/>
    <property type="evidence" value="ECO:0007669"/>
    <property type="project" value="TreeGrafter"/>
</dbReference>
<evidence type="ECO:0000256" key="4">
    <source>
        <dbReference type="ARBA" id="ARBA00022723"/>
    </source>
</evidence>
<dbReference type="Proteomes" id="UP000182521">
    <property type="component" value="Chromosome"/>
</dbReference>
<feature type="binding site" evidence="5">
    <location>
        <position position="64"/>
    </location>
    <ligand>
        <name>a divalent metal cation</name>
        <dbReference type="ChEBI" id="CHEBI:60240"/>
        <label>2</label>
    </ligand>
</feature>
<dbReference type="FunFam" id="3.40.1390.30:FF:000001">
    <property type="entry name" value="GTP cyclohydrolase 1 type 2"/>
    <property type="match status" value="1"/>
</dbReference>
<dbReference type="NCBIfam" id="TIGR00486">
    <property type="entry name" value="YbgI_SA1388"/>
    <property type="match status" value="1"/>
</dbReference>
<dbReference type="Gene3D" id="3.40.1390.30">
    <property type="entry name" value="NIF3 (NGG1p interacting factor 3)-like"/>
    <property type="match status" value="2"/>
</dbReference>
<dbReference type="SUPFAM" id="SSF102705">
    <property type="entry name" value="NIF3 (NGG1p interacting factor 3)-like"/>
    <property type="match status" value="1"/>
</dbReference>
<organism evidence="6 7">
    <name type="scientific">Francisella frigiditurris</name>
    <dbReference type="NCBI Taxonomy" id="1542390"/>
    <lineage>
        <taxon>Bacteria</taxon>
        <taxon>Pseudomonadati</taxon>
        <taxon>Pseudomonadota</taxon>
        <taxon>Gammaproteobacteria</taxon>
        <taxon>Thiotrichales</taxon>
        <taxon>Francisellaceae</taxon>
        <taxon>Francisella</taxon>
    </lineage>
</organism>
<gene>
    <name evidence="6" type="ORF">KX01_1510</name>
</gene>